<evidence type="ECO:0000259" key="1">
    <source>
        <dbReference type="Pfam" id="PF14510"/>
    </source>
</evidence>
<dbReference type="EMBL" id="UZAU01000268">
    <property type="status" value="NOT_ANNOTATED_CDS"/>
    <property type="molecule type" value="Genomic_DNA"/>
</dbReference>
<dbReference type="Pfam" id="PF14510">
    <property type="entry name" value="ABC_trans_N"/>
    <property type="match status" value="1"/>
</dbReference>
<dbReference type="Proteomes" id="UP000596661">
    <property type="component" value="Chromosome 3"/>
</dbReference>
<dbReference type="PANTHER" id="PTHR48040">
    <property type="entry name" value="PLEIOTROPIC DRUG RESISTANCE PROTEIN 1-LIKE ISOFORM X1"/>
    <property type="match status" value="1"/>
</dbReference>
<dbReference type="OMA" id="WWSTDNG"/>
<name>A0A803R1H9_CANSA</name>
<dbReference type="InterPro" id="IPR029481">
    <property type="entry name" value="ABC_trans_N"/>
</dbReference>
<dbReference type="SUPFAM" id="SSF52540">
    <property type="entry name" value="P-loop containing nucleoside triphosphate hydrolases"/>
    <property type="match status" value="1"/>
</dbReference>
<reference evidence="2" key="1">
    <citation type="submission" date="2018-11" db="EMBL/GenBank/DDBJ databases">
        <authorList>
            <person name="Grassa J C."/>
        </authorList>
    </citation>
    <scope>NUCLEOTIDE SEQUENCE [LARGE SCALE GENOMIC DNA]</scope>
</reference>
<organism evidence="2 3">
    <name type="scientific">Cannabis sativa</name>
    <name type="common">Hemp</name>
    <name type="synonym">Marijuana</name>
    <dbReference type="NCBI Taxonomy" id="3483"/>
    <lineage>
        <taxon>Eukaryota</taxon>
        <taxon>Viridiplantae</taxon>
        <taxon>Streptophyta</taxon>
        <taxon>Embryophyta</taxon>
        <taxon>Tracheophyta</taxon>
        <taxon>Spermatophyta</taxon>
        <taxon>Magnoliopsida</taxon>
        <taxon>eudicotyledons</taxon>
        <taxon>Gunneridae</taxon>
        <taxon>Pentapetalae</taxon>
        <taxon>rosids</taxon>
        <taxon>fabids</taxon>
        <taxon>Rosales</taxon>
        <taxon>Cannabaceae</taxon>
        <taxon>Cannabis</taxon>
    </lineage>
</organism>
<protein>
    <recommendedName>
        <fullName evidence="1">Pleiotropic ABC efflux transporter N-terminal domain-containing protein</fullName>
    </recommendedName>
</protein>
<dbReference type="Gramene" id="novel_model_395_5bda875f">
    <property type="protein sequence ID" value="cds.novel_model_395_5bda875f"/>
    <property type="gene ID" value="novel_gene_284_5bda875f"/>
</dbReference>
<evidence type="ECO:0000313" key="3">
    <source>
        <dbReference type="Proteomes" id="UP000596661"/>
    </source>
</evidence>
<keyword evidence="3" id="KW-1185">Reference proteome</keyword>
<dbReference type="InterPro" id="IPR027417">
    <property type="entry name" value="P-loop_NTPase"/>
</dbReference>
<evidence type="ECO:0000313" key="2">
    <source>
        <dbReference type="EnsemblPlants" id="cds.novel_model_395_5bda875f"/>
    </source>
</evidence>
<proteinExistence type="predicted"/>
<feature type="domain" description="Pleiotropic ABC efflux transporter N-terminal" evidence="1">
    <location>
        <begin position="109"/>
        <end position="159"/>
    </location>
</feature>
<dbReference type="PANTHER" id="PTHR48040:SF60">
    <property type="entry name" value="ABC TRANSPORTER DOMAIN-CONTAINING PROTEIN"/>
    <property type="match status" value="1"/>
</dbReference>
<sequence length="230" mass="25922">MAAALAGDDLARSSTSSLASRSSRSLREIWTLPAPLDMFSRSNHHDENEDEEELRWAAIERLPTYDRLRKGMFKHVLDNGRVVHDEIDVTKLGIQEKKVLMESLLSVVEEDNEKFLRRLRERIDRVGIEIPKIEVRYERLCIEGDVYVGSRALPTLLNVTLNTVENTLGLVGLVPSKKRKIQILKDISGIIRPSRMTLLLGPPGAGKTTMLLALAGKLDNDLRVLLSYNI</sequence>
<dbReference type="EnsemblPlants" id="novel_model_395_5bda875f">
    <property type="protein sequence ID" value="cds.novel_model_395_5bda875f"/>
    <property type="gene ID" value="novel_gene_284_5bda875f"/>
</dbReference>
<dbReference type="AlphaFoldDB" id="A0A803R1H9"/>
<accession>A0A803R1H9</accession>
<dbReference type="Gene3D" id="3.40.50.300">
    <property type="entry name" value="P-loop containing nucleotide triphosphate hydrolases"/>
    <property type="match status" value="1"/>
</dbReference>
<reference evidence="2" key="2">
    <citation type="submission" date="2021-03" db="UniProtKB">
        <authorList>
            <consortium name="EnsemblPlants"/>
        </authorList>
    </citation>
    <scope>IDENTIFICATION</scope>
</reference>